<accession>A0A4Y8X2T1</accession>
<feature type="compositionally biased region" description="Pro residues" evidence="1">
    <location>
        <begin position="1"/>
        <end position="13"/>
    </location>
</feature>
<name>A0A4Y8X2T1_9MICC</name>
<keyword evidence="2" id="KW-1133">Transmembrane helix</keyword>
<protein>
    <submittedName>
        <fullName evidence="3">Uncharacterized protein</fullName>
    </submittedName>
</protein>
<feature type="transmembrane region" description="Helical" evidence="2">
    <location>
        <begin position="64"/>
        <end position="92"/>
    </location>
</feature>
<dbReference type="AlphaFoldDB" id="A0A4Y8X2T1"/>
<dbReference type="RefSeq" id="WP_135030247.1">
    <property type="nucleotide sequence ID" value="NZ_BMLA01000001.1"/>
</dbReference>
<reference evidence="3 4" key="1">
    <citation type="submission" date="2020-08" db="EMBL/GenBank/DDBJ databases">
        <title>Sequencing the genomes of 1000 actinobacteria strains.</title>
        <authorList>
            <person name="Klenk H.-P."/>
        </authorList>
    </citation>
    <scope>NUCLEOTIDE SEQUENCE [LARGE SCALE GENOMIC DNA]</scope>
    <source>
        <strain evidence="3 4">DSM 19079</strain>
    </source>
</reference>
<organism evidence="3 4">
    <name type="scientific">Micrococcus flavus</name>
    <dbReference type="NCBI Taxonomy" id="384602"/>
    <lineage>
        <taxon>Bacteria</taxon>
        <taxon>Bacillati</taxon>
        <taxon>Actinomycetota</taxon>
        <taxon>Actinomycetes</taxon>
        <taxon>Micrococcales</taxon>
        <taxon>Micrococcaceae</taxon>
        <taxon>Micrococcus</taxon>
    </lineage>
</organism>
<evidence type="ECO:0000313" key="3">
    <source>
        <dbReference type="EMBL" id="MBB4882528.1"/>
    </source>
</evidence>
<evidence type="ECO:0000313" key="4">
    <source>
        <dbReference type="Proteomes" id="UP000560081"/>
    </source>
</evidence>
<evidence type="ECO:0000256" key="2">
    <source>
        <dbReference type="SAM" id="Phobius"/>
    </source>
</evidence>
<feature type="transmembrane region" description="Helical" evidence="2">
    <location>
        <begin position="207"/>
        <end position="227"/>
    </location>
</feature>
<dbReference type="EMBL" id="JACHMC010000001">
    <property type="protein sequence ID" value="MBB4882528.1"/>
    <property type="molecule type" value="Genomic_DNA"/>
</dbReference>
<keyword evidence="4" id="KW-1185">Reference proteome</keyword>
<gene>
    <name evidence="3" type="ORF">BJ976_000879</name>
</gene>
<comment type="caution">
    <text evidence="3">The sequence shown here is derived from an EMBL/GenBank/DDBJ whole genome shotgun (WGS) entry which is preliminary data.</text>
</comment>
<feature type="transmembrane region" description="Helical" evidence="2">
    <location>
        <begin position="137"/>
        <end position="160"/>
    </location>
</feature>
<dbReference type="Proteomes" id="UP000560081">
    <property type="component" value="Unassembled WGS sequence"/>
</dbReference>
<dbReference type="InterPro" id="IPR016566">
    <property type="entry name" value="UCP010219"/>
</dbReference>
<dbReference type="Pfam" id="PF11361">
    <property type="entry name" value="DUF3159"/>
    <property type="match status" value="1"/>
</dbReference>
<feature type="region of interest" description="Disordered" evidence="1">
    <location>
        <begin position="1"/>
        <end position="40"/>
    </location>
</feature>
<feature type="transmembrane region" description="Helical" evidence="2">
    <location>
        <begin position="104"/>
        <end position="125"/>
    </location>
</feature>
<evidence type="ECO:0000256" key="1">
    <source>
        <dbReference type="SAM" id="MobiDB-lite"/>
    </source>
</evidence>
<feature type="transmembrane region" description="Helical" evidence="2">
    <location>
        <begin position="181"/>
        <end position="201"/>
    </location>
</feature>
<sequence>MTAPTPTPDPTGPADPSDPAVAPGPDAVRGPLPSGPALDGRGRLDPLASVGGVRGIVEASLPTFVFLVASLITGQVWPAGAAALVVAVVLGAVRLVQRQSPIQVVAGVVVVGLSVALALTTGRAADFYVWGLLTNALYLVAMVLSIVLRWPLAGVLFGLIRGEGTEWRAEPGRRRQYAAATWILAGVFAARLAVQLPLYLADATTGLGIARVVMGLPLYALGLWLAWSVSSPRGSAPGAPASAPSTAARRG</sequence>
<dbReference type="OrthoDB" id="5244221at2"/>
<proteinExistence type="predicted"/>
<keyword evidence="2" id="KW-0812">Transmembrane</keyword>
<keyword evidence="2" id="KW-0472">Membrane</keyword>